<sequence>MHFTVIFAVLAFSMAVEAVPSARTFASSQHSAHSIPAHNHNSNQHIFPGVQQNTANHGHQVHVEDDSSIAVLVCQVVKVPAGSPLPQPAPAVPATPPIAAGSPSIVVSSQETLSDLTTRVRTAMDSLVAPLAAALQNASLWLNRTSQQHLHQQHQHVSVQHEHAGHNHQHATHNHHSHQHMHSSEVNQAGAHAHQHQHDGHANQHTHPAHSAQGHPAQQAVPAPAVPMTVVSVPVMIPAVHAGSFPLVNLSAVVPASMNVSSLQFTGPVRTATSLEGASAATVPGSNIIGRSGDQPTTMSPATPVTLPSRGNSSAAVSRKFSVRQVATPPPIIHVPVCPDFCCRR</sequence>
<feature type="region of interest" description="Disordered" evidence="1">
    <location>
        <begin position="146"/>
        <end position="220"/>
    </location>
</feature>
<reference evidence="3" key="1">
    <citation type="submission" date="2019-09" db="EMBL/GenBank/DDBJ databases">
        <title>Organ-specific transcriptomic study of the physiology of the cattle tick, Rhipicephalus microplus.</title>
        <authorList>
            <person name="Tirloni L."/>
            <person name="Braz G."/>
            <person name="Gandara A.C.P."/>
            <person name="Sabadin G.A."/>
            <person name="da Silva R.M."/>
            <person name="Guizzo M.G."/>
            <person name="Machado J.A."/>
            <person name="Costa E.P."/>
            <person name="Gomes H.F."/>
            <person name="Moraes J."/>
            <person name="Mota M.B.S."/>
            <person name="Mesquita R.D."/>
            <person name="Alvarenga P.H."/>
            <person name="Alves F."/>
            <person name="Seixas A."/>
            <person name="da Fonseca R.N."/>
            <person name="Fogaca A."/>
            <person name="Logullo C."/>
            <person name="Tanaka A."/>
            <person name="Daffre S."/>
            <person name="Termignoni C."/>
            <person name="Vaz I.S.Jr."/>
            <person name="Oliveira P.L."/>
            <person name="Ribeiro J.M."/>
        </authorList>
    </citation>
    <scope>NUCLEOTIDE SEQUENCE</scope>
    <source>
        <strain evidence="3">Porto Alegre</strain>
    </source>
</reference>
<feature type="compositionally biased region" description="Low complexity" evidence="1">
    <location>
        <begin position="146"/>
        <end position="158"/>
    </location>
</feature>
<evidence type="ECO:0000313" key="3">
    <source>
        <dbReference type="EMBL" id="NOV40593.1"/>
    </source>
</evidence>
<dbReference type="OrthoDB" id="6515240at2759"/>
<feature type="compositionally biased region" description="Polar residues" evidence="1">
    <location>
        <begin position="39"/>
        <end position="50"/>
    </location>
</feature>
<feature type="region of interest" description="Disordered" evidence="1">
    <location>
        <begin position="283"/>
        <end position="313"/>
    </location>
</feature>
<accession>A0A6M2D385</accession>
<feature type="region of interest" description="Disordered" evidence="1">
    <location>
        <begin position="30"/>
        <end position="50"/>
    </location>
</feature>
<name>A0A6M2D385_RHIMP</name>
<evidence type="ECO:0000256" key="2">
    <source>
        <dbReference type="SAM" id="SignalP"/>
    </source>
</evidence>
<feature type="compositionally biased region" description="Basic residues" evidence="1">
    <location>
        <begin position="166"/>
        <end position="181"/>
    </location>
</feature>
<feature type="chain" id="PRO_5026941191" evidence="2">
    <location>
        <begin position="19"/>
        <end position="345"/>
    </location>
</feature>
<dbReference type="EMBL" id="GHWJ01007856">
    <property type="protein sequence ID" value="NOV40593.1"/>
    <property type="molecule type" value="Transcribed_RNA"/>
</dbReference>
<protein>
    <submittedName>
        <fullName evidence="3">Putative large his rich 1</fullName>
    </submittedName>
</protein>
<keyword evidence="2" id="KW-0732">Signal</keyword>
<feature type="signal peptide" evidence="2">
    <location>
        <begin position="1"/>
        <end position="18"/>
    </location>
</feature>
<dbReference type="VEuPathDB" id="VectorBase:LOC119173464"/>
<proteinExistence type="predicted"/>
<feature type="compositionally biased region" description="Polar residues" evidence="1">
    <location>
        <begin position="294"/>
        <end position="303"/>
    </location>
</feature>
<dbReference type="AlphaFoldDB" id="A0A6M2D385"/>
<evidence type="ECO:0000256" key="1">
    <source>
        <dbReference type="SAM" id="MobiDB-lite"/>
    </source>
</evidence>
<organism evidence="3">
    <name type="scientific">Rhipicephalus microplus</name>
    <name type="common">Cattle tick</name>
    <name type="synonym">Boophilus microplus</name>
    <dbReference type="NCBI Taxonomy" id="6941"/>
    <lineage>
        <taxon>Eukaryota</taxon>
        <taxon>Metazoa</taxon>
        <taxon>Ecdysozoa</taxon>
        <taxon>Arthropoda</taxon>
        <taxon>Chelicerata</taxon>
        <taxon>Arachnida</taxon>
        <taxon>Acari</taxon>
        <taxon>Parasitiformes</taxon>
        <taxon>Ixodida</taxon>
        <taxon>Ixodoidea</taxon>
        <taxon>Ixodidae</taxon>
        <taxon>Rhipicephalinae</taxon>
        <taxon>Rhipicephalus</taxon>
        <taxon>Boophilus</taxon>
    </lineage>
</organism>